<dbReference type="InterPro" id="IPR041067">
    <property type="entry name" value="VCPO_N"/>
</dbReference>
<feature type="region of interest" description="Disordered" evidence="1">
    <location>
        <begin position="558"/>
        <end position="647"/>
    </location>
</feature>
<dbReference type="Pfam" id="PF17897">
    <property type="entry name" value="VCPO_N"/>
    <property type="match status" value="1"/>
</dbReference>
<feature type="compositionally biased region" description="Basic and acidic residues" evidence="1">
    <location>
        <begin position="570"/>
        <end position="579"/>
    </location>
</feature>
<evidence type="ECO:0000259" key="3">
    <source>
        <dbReference type="Pfam" id="PF17897"/>
    </source>
</evidence>
<dbReference type="OrthoDB" id="9997027at2759"/>
<dbReference type="InterPro" id="IPR052559">
    <property type="entry name" value="V-haloperoxidase"/>
</dbReference>
<dbReference type="RefSeq" id="XP_007780731.1">
    <property type="nucleotide sequence ID" value="XM_007782541.1"/>
</dbReference>
<dbReference type="PANTHER" id="PTHR34599">
    <property type="entry name" value="PEROXIDASE-RELATED"/>
    <property type="match status" value="1"/>
</dbReference>
<feature type="domain" description="Phosphatidic acid phosphatase type 2/haloperoxidase" evidence="2">
    <location>
        <begin position="354"/>
        <end position="492"/>
    </location>
</feature>
<evidence type="ECO:0000313" key="5">
    <source>
        <dbReference type="Proteomes" id="UP000016924"/>
    </source>
</evidence>
<evidence type="ECO:0000259" key="2">
    <source>
        <dbReference type="Pfam" id="PF01569"/>
    </source>
</evidence>
<dbReference type="InterPro" id="IPR036938">
    <property type="entry name" value="PAP2/HPO_sf"/>
</dbReference>
<evidence type="ECO:0008006" key="6">
    <source>
        <dbReference type="Google" id="ProtNLM"/>
    </source>
</evidence>
<keyword evidence="5" id="KW-1185">Reference proteome</keyword>
<gene>
    <name evidence="4" type="ORF">W97_04652</name>
</gene>
<dbReference type="eggNOG" id="ENOG502SHHR">
    <property type="taxonomic scope" value="Eukaryota"/>
</dbReference>
<evidence type="ECO:0000256" key="1">
    <source>
        <dbReference type="SAM" id="MobiDB-lite"/>
    </source>
</evidence>
<proteinExistence type="predicted"/>
<dbReference type="SUPFAM" id="SSF48317">
    <property type="entry name" value="Acid phosphatase/Vanadium-dependent haloperoxidase"/>
    <property type="match status" value="1"/>
</dbReference>
<sequence>MVVIPPVDEPAEYNSNYILYWNHAGLEFNRLTHSVGGPQQGPPISARVLGILHLAIHDAYFGIRTTAGYDTYLTTGATEYTLPLKYSSDNAEQAVAGAAIAVLQKLYTQPSPKVSRNATLELTQLLDKLKADYPTLDALSESYLFGVAVAEKMVWLLNHTPGADSANYSPQRPHVPYRFNDEPTHPVTLVPIDPNDPNGPKKPEHAYHAPIYGITAKRLATHNEYYCADPPGMGAAASKTVEYDDALKEVIRMGGAIPLNSTKRTPAQTAKALFWAYDGPNLIGTPPRLYNQILRKIACIEMPNKADLKDEANNADFTRLFALANVAMADAGIFAWREKYCYEYWRPLSGVREDPRPEHADPFWLSLGAPATNTPNIPFKPPFPAYPSGHATFGAAAFQIARRHYAERDATQPPLWGKHEPDKLKFKFTSEELNGVSRDLTQQYDPARPITDQPGIVRTKIPREFSCLWEAIFENAISRVWLGVHWRFDAFAAKDALVATSVPDVYATTGDNVTRYQDPKEIRYVTKGHRMDSPDPTKEYPIGGVPLGLDIADDIYDNKLKPRAGPQPTGRDRCGERSKYNTMRPELGPLAEEAAKMGMQSGPNDFRAINGAAEDRAGNSADGEDATSAANEDSQEKGEEEEQKKDL</sequence>
<reference evidence="5" key="1">
    <citation type="submission" date="2012-06" db="EMBL/GenBank/DDBJ databases">
        <title>The genome sequence of Coniosporium apollinis CBS 100218.</title>
        <authorList>
            <consortium name="The Broad Institute Genome Sequencing Platform"/>
            <person name="Cuomo C."/>
            <person name="Gorbushina A."/>
            <person name="Noack S."/>
            <person name="Walker B."/>
            <person name="Young S.K."/>
            <person name="Zeng Q."/>
            <person name="Gargeya S."/>
            <person name="Fitzgerald M."/>
            <person name="Haas B."/>
            <person name="Abouelleil A."/>
            <person name="Alvarado L."/>
            <person name="Arachchi H.M."/>
            <person name="Berlin A.M."/>
            <person name="Chapman S.B."/>
            <person name="Goldberg J."/>
            <person name="Griggs A."/>
            <person name="Gujja S."/>
            <person name="Hansen M."/>
            <person name="Howarth C."/>
            <person name="Imamovic A."/>
            <person name="Larimer J."/>
            <person name="McCowan C."/>
            <person name="Montmayeur A."/>
            <person name="Murphy C."/>
            <person name="Neiman D."/>
            <person name="Pearson M."/>
            <person name="Priest M."/>
            <person name="Roberts A."/>
            <person name="Saif S."/>
            <person name="Shea T."/>
            <person name="Sisk P."/>
            <person name="Sykes S."/>
            <person name="Wortman J."/>
            <person name="Nusbaum C."/>
            <person name="Birren B."/>
        </authorList>
    </citation>
    <scope>NUCLEOTIDE SEQUENCE [LARGE SCALE GENOMIC DNA]</scope>
    <source>
        <strain evidence="5">CBS 100218</strain>
    </source>
</reference>
<dbReference type="EMBL" id="JH767573">
    <property type="protein sequence ID" value="EON65414.1"/>
    <property type="molecule type" value="Genomic_DNA"/>
</dbReference>
<organism evidence="4 5">
    <name type="scientific">Coniosporium apollinis (strain CBS 100218)</name>
    <name type="common">Rock-inhabiting black yeast</name>
    <dbReference type="NCBI Taxonomy" id="1168221"/>
    <lineage>
        <taxon>Eukaryota</taxon>
        <taxon>Fungi</taxon>
        <taxon>Dikarya</taxon>
        <taxon>Ascomycota</taxon>
        <taxon>Pezizomycotina</taxon>
        <taxon>Dothideomycetes</taxon>
        <taxon>Dothideomycetes incertae sedis</taxon>
        <taxon>Coniosporium</taxon>
    </lineage>
</organism>
<dbReference type="InterPro" id="IPR016119">
    <property type="entry name" value="Br/Cl_peroxidase_C"/>
</dbReference>
<dbReference type="CDD" id="cd03398">
    <property type="entry name" value="PAP2_haloperoxidase"/>
    <property type="match status" value="1"/>
</dbReference>
<feature type="compositionally biased region" description="Basic and acidic residues" evidence="1">
    <location>
        <begin position="634"/>
        <end position="647"/>
    </location>
</feature>
<dbReference type="InterPro" id="IPR000326">
    <property type="entry name" value="PAP2/HPO"/>
</dbReference>
<dbReference type="Pfam" id="PF01569">
    <property type="entry name" value="PAP2"/>
    <property type="match status" value="1"/>
</dbReference>
<accession>R7YUC7</accession>
<dbReference type="GeneID" id="19901963"/>
<dbReference type="AlphaFoldDB" id="R7YUC7"/>
<dbReference type="HOGENOM" id="CLU_475833_0_0_1"/>
<dbReference type="Gene3D" id="1.20.144.10">
    <property type="entry name" value="Phosphatidic acid phosphatase type 2/haloperoxidase"/>
    <property type="match status" value="1"/>
</dbReference>
<name>R7YUC7_CONA1</name>
<dbReference type="Proteomes" id="UP000016924">
    <property type="component" value="Unassembled WGS sequence"/>
</dbReference>
<dbReference type="GO" id="GO:0004601">
    <property type="term" value="F:peroxidase activity"/>
    <property type="evidence" value="ECO:0007669"/>
    <property type="project" value="InterPro"/>
</dbReference>
<feature type="domain" description="Vanadium chloroperoxidase N-terminal" evidence="3">
    <location>
        <begin position="4"/>
        <end position="218"/>
    </location>
</feature>
<dbReference type="Gene3D" id="1.10.606.10">
    <property type="entry name" value="Vanadium-containing Chloroperoxidase, domain 2"/>
    <property type="match status" value="1"/>
</dbReference>
<evidence type="ECO:0000313" key="4">
    <source>
        <dbReference type="EMBL" id="EON65414.1"/>
    </source>
</evidence>
<dbReference type="PANTHER" id="PTHR34599:SF1">
    <property type="entry name" value="PHOSPHATIDIC ACID PHOSPHATASE TYPE 2_HALOPEROXIDASE DOMAIN-CONTAINING PROTEIN"/>
    <property type="match status" value="1"/>
</dbReference>
<protein>
    <recommendedName>
        <fullName evidence="6">Phosphatidic acid phosphatase type 2/haloperoxidase domain-containing protein</fullName>
    </recommendedName>
</protein>